<dbReference type="Gene3D" id="3.10.180.10">
    <property type="entry name" value="2,3-Dihydroxybiphenyl 1,2-Dioxygenase, domain 1"/>
    <property type="match status" value="1"/>
</dbReference>
<dbReference type="SUPFAM" id="SSF54593">
    <property type="entry name" value="Glyoxalase/Bleomycin resistance protein/Dihydroxybiphenyl dioxygenase"/>
    <property type="match status" value="1"/>
</dbReference>
<feature type="domain" description="VOC" evidence="1">
    <location>
        <begin position="3"/>
        <end position="127"/>
    </location>
</feature>
<dbReference type="PROSITE" id="PS51819">
    <property type="entry name" value="VOC"/>
    <property type="match status" value="1"/>
</dbReference>
<dbReference type="AlphaFoldDB" id="A0A5C4V7B5"/>
<dbReference type="PANTHER" id="PTHR36503:SF2">
    <property type="entry name" value="BLR2408 PROTEIN"/>
    <property type="match status" value="1"/>
</dbReference>
<dbReference type="PANTHER" id="PTHR36503">
    <property type="entry name" value="BLR2520 PROTEIN"/>
    <property type="match status" value="1"/>
</dbReference>
<dbReference type="InterPro" id="IPR053863">
    <property type="entry name" value="Glyoxy/Ble-like_N"/>
</dbReference>
<sequence>MATMIFVNLPVKDLDKSKDFFTKLGYSFNPQFTDGNAACLVISDTIFAMLLTEEHFSTFTKKQIADTATHQETLIGLSADSRQAVDELADRALAAGATAAGDAVELEGMYGRSFFDLDGHHWEVTWIDPATAQA</sequence>
<protein>
    <submittedName>
        <fullName evidence="2">Glyoxalase</fullName>
    </submittedName>
</protein>
<accession>A0A5C4V7B5</accession>
<proteinExistence type="predicted"/>
<reference evidence="2 3" key="1">
    <citation type="submission" date="2019-06" db="EMBL/GenBank/DDBJ databases">
        <title>Draft genome of Streptomyces sedi sp. JCM16909.</title>
        <authorList>
            <person name="Klykleung N."/>
            <person name="Tanasupawat S."/>
            <person name="Kudo T."/>
            <person name="Yuki M."/>
            <person name="Ohkuma M."/>
        </authorList>
    </citation>
    <scope>NUCLEOTIDE SEQUENCE [LARGE SCALE GENOMIC DNA]</scope>
    <source>
        <strain evidence="2 3">JCM 16909</strain>
    </source>
</reference>
<name>A0A5C4V7B5_9ACTN</name>
<dbReference type="EMBL" id="VDGT01000005">
    <property type="protein sequence ID" value="TNM31683.1"/>
    <property type="molecule type" value="Genomic_DNA"/>
</dbReference>
<evidence type="ECO:0000313" key="3">
    <source>
        <dbReference type="Proteomes" id="UP000311713"/>
    </source>
</evidence>
<comment type="caution">
    <text evidence="2">The sequence shown here is derived from an EMBL/GenBank/DDBJ whole genome shotgun (WGS) entry which is preliminary data.</text>
</comment>
<dbReference type="InterPro" id="IPR029068">
    <property type="entry name" value="Glyas_Bleomycin-R_OHBP_Dase"/>
</dbReference>
<dbReference type="RefSeq" id="WP_139642672.1">
    <property type="nucleotide sequence ID" value="NZ_BAAAZS010000052.1"/>
</dbReference>
<dbReference type="InterPro" id="IPR037523">
    <property type="entry name" value="VOC_core"/>
</dbReference>
<evidence type="ECO:0000259" key="1">
    <source>
        <dbReference type="PROSITE" id="PS51819"/>
    </source>
</evidence>
<evidence type="ECO:0000313" key="2">
    <source>
        <dbReference type="EMBL" id="TNM31683.1"/>
    </source>
</evidence>
<dbReference type="Pfam" id="PF22677">
    <property type="entry name" value="Ble-like_N"/>
    <property type="match status" value="1"/>
</dbReference>
<dbReference type="Proteomes" id="UP000311713">
    <property type="component" value="Unassembled WGS sequence"/>
</dbReference>
<gene>
    <name evidence="2" type="ORF">FH715_09040</name>
</gene>
<dbReference type="OrthoDB" id="4265398at2"/>
<organism evidence="2 3">
    <name type="scientific">Streptomyces sedi</name>
    <dbReference type="NCBI Taxonomy" id="555059"/>
    <lineage>
        <taxon>Bacteria</taxon>
        <taxon>Bacillati</taxon>
        <taxon>Actinomycetota</taxon>
        <taxon>Actinomycetes</taxon>
        <taxon>Kitasatosporales</taxon>
        <taxon>Streptomycetaceae</taxon>
        <taxon>Streptomyces</taxon>
    </lineage>
</organism>
<keyword evidence="3" id="KW-1185">Reference proteome</keyword>